<evidence type="ECO:0000256" key="3">
    <source>
        <dbReference type="ARBA" id="ARBA00022448"/>
    </source>
</evidence>
<evidence type="ECO:0000256" key="2">
    <source>
        <dbReference type="ARBA" id="ARBA00009440"/>
    </source>
</evidence>
<evidence type="ECO:0000313" key="7">
    <source>
        <dbReference type="EMBL" id="MCJ2541326.1"/>
    </source>
</evidence>
<protein>
    <submittedName>
        <fullName evidence="7">ABC transporter ATP-binding protein</fullName>
    </submittedName>
</protein>
<dbReference type="InterPro" id="IPR003593">
    <property type="entry name" value="AAA+_ATPase"/>
</dbReference>
<sequence length="272" mass="30569">MNPSLLSTDLHPREVGSLVSLRGVGKRYPSPTGEVVALRDVNLEVQQGEFIALIGPSGCGKTTLLRILADLEQPSEGSLSIAGRTPQQARQDRLYGYIFQAPTLLEWRTALQNVMLPLQVMHLSQGERQERAKAMLKRVGLENFLHNYPWQLSGGMQQRVSIARALAFDPELLFMDEPFGALDEITREKMNLELLRLWESTQKTVFFVTHSIQEAVFLSTRVVVMTPNPGQIAKVIPVDLPQPRGFETWRSPRFFELTGAVLESLRAVYGQD</sequence>
<dbReference type="PANTHER" id="PTHR42788:SF13">
    <property type="entry name" value="ALIPHATIC SULFONATES IMPORT ATP-BINDING PROTEIN SSUB"/>
    <property type="match status" value="1"/>
</dbReference>
<dbReference type="SMART" id="SM00382">
    <property type="entry name" value="AAA"/>
    <property type="match status" value="1"/>
</dbReference>
<dbReference type="CDD" id="cd03293">
    <property type="entry name" value="ABC_NrtD_SsuB_transporters"/>
    <property type="match status" value="1"/>
</dbReference>
<dbReference type="GO" id="GO:0005524">
    <property type="term" value="F:ATP binding"/>
    <property type="evidence" value="ECO:0007669"/>
    <property type="project" value="UniProtKB-KW"/>
</dbReference>
<dbReference type="SUPFAM" id="SSF52540">
    <property type="entry name" value="P-loop containing nucleoside triphosphate hydrolases"/>
    <property type="match status" value="1"/>
</dbReference>
<comment type="similarity">
    <text evidence="2">Belongs to the ABC transporter superfamily. Nitrate/nitrite/cyanate uptake transporter (NitT) (TC 3.A.1.16) family.</text>
</comment>
<comment type="subcellular location">
    <subcellularLocation>
        <location evidence="1">Cell inner membrane</location>
        <topology evidence="1">Peripheral membrane protein</topology>
    </subcellularLocation>
</comment>
<dbReference type="Gene3D" id="3.40.50.300">
    <property type="entry name" value="P-loop containing nucleotide triphosphate hydrolases"/>
    <property type="match status" value="1"/>
</dbReference>
<evidence type="ECO:0000256" key="4">
    <source>
        <dbReference type="ARBA" id="ARBA00022741"/>
    </source>
</evidence>
<dbReference type="InterPro" id="IPR050166">
    <property type="entry name" value="ABC_transporter_ATP-bind"/>
</dbReference>
<dbReference type="InterPro" id="IPR027417">
    <property type="entry name" value="P-loop_NTPase"/>
</dbReference>
<reference evidence="7" key="1">
    <citation type="submission" date="2021-02" db="EMBL/GenBank/DDBJ databases">
        <title>The CRISPR/cas machinery reduction and long-range gene transfer in the hot spring cyanobacterium Synechococcus.</title>
        <authorList>
            <person name="Dvorak P."/>
            <person name="Jahodarova E."/>
            <person name="Hasler P."/>
            <person name="Poulickova A."/>
        </authorList>
    </citation>
    <scope>NUCLEOTIDE SEQUENCE</scope>
    <source>
        <strain evidence="7">Rupite</strain>
    </source>
</reference>
<dbReference type="Pfam" id="PF00005">
    <property type="entry name" value="ABC_tran"/>
    <property type="match status" value="1"/>
</dbReference>
<organism evidence="7 8">
    <name type="scientific">Thermostichus vulcanus str. 'Rupite'</name>
    <dbReference type="NCBI Taxonomy" id="2813851"/>
    <lineage>
        <taxon>Bacteria</taxon>
        <taxon>Bacillati</taxon>
        <taxon>Cyanobacteriota</taxon>
        <taxon>Cyanophyceae</taxon>
        <taxon>Thermostichales</taxon>
        <taxon>Thermostichaceae</taxon>
        <taxon>Thermostichus</taxon>
    </lineage>
</organism>
<dbReference type="InterPro" id="IPR017871">
    <property type="entry name" value="ABC_transporter-like_CS"/>
</dbReference>
<comment type="caution">
    <text evidence="7">The sequence shown here is derived from an EMBL/GenBank/DDBJ whole genome shotgun (WGS) entry which is preliminary data.</text>
</comment>
<dbReference type="Proteomes" id="UP000830835">
    <property type="component" value="Unassembled WGS sequence"/>
</dbReference>
<feature type="domain" description="ABC transporter" evidence="6">
    <location>
        <begin position="19"/>
        <end position="252"/>
    </location>
</feature>
<proteinExistence type="inferred from homology"/>
<dbReference type="PANTHER" id="PTHR42788">
    <property type="entry name" value="TAURINE IMPORT ATP-BINDING PROTEIN-RELATED"/>
    <property type="match status" value="1"/>
</dbReference>
<keyword evidence="3" id="KW-0813">Transport</keyword>
<evidence type="ECO:0000256" key="5">
    <source>
        <dbReference type="ARBA" id="ARBA00022840"/>
    </source>
</evidence>
<accession>A0ABT0C6A8</accession>
<keyword evidence="8" id="KW-1185">Reference proteome</keyword>
<evidence type="ECO:0000259" key="6">
    <source>
        <dbReference type="PROSITE" id="PS50893"/>
    </source>
</evidence>
<keyword evidence="5 7" id="KW-0067">ATP-binding</keyword>
<dbReference type="EMBL" id="JAFIRA010000001">
    <property type="protein sequence ID" value="MCJ2541326.1"/>
    <property type="molecule type" value="Genomic_DNA"/>
</dbReference>
<name>A0ABT0C6A8_THEVL</name>
<gene>
    <name evidence="7" type="ORF">JX360_00140</name>
</gene>
<dbReference type="PROSITE" id="PS50893">
    <property type="entry name" value="ABC_TRANSPORTER_2"/>
    <property type="match status" value="1"/>
</dbReference>
<dbReference type="InterPro" id="IPR003439">
    <property type="entry name" value="ABC_transporter-like_ATP-bd"/>
</dbReference>
<evidence type="ECO:0000256" key="1">
    <source>
        <dbReference type="ARBA" id="ARBA00004417"/>
    </source>
</evidence>
<evidence type="ECO:0000313" key="8">
    <source>
        <dbReference type="Proteomes" id="UP000830835"/>
    </source>
</evidence>
<keyword evidence="4" id="KW-0547">Nucleotide-binding</keyword>
<dbReference type="RefSeq" id="WP_244348330.1">
    <property type="nucleotide sequence ID" value="NZ_JAFIRA010000001.1"/>
</dbReference>
<dbReference type="PROSITE" id="PS00211">
    <property type="entry name" value="ABC_TRANSPORTER_1"/>
    <property type="match status" value="1"/>
</dbReference>